<comment type="caution">
    <text evidence="2">The sequence shown here is derived from an EMBL/GenBank/DDBJ whole genome shotgun (WGS) entry which is preliminary data.</text>
</comment>
<dbReference type="AlphaFoldDB" id="A0A162AIL9"/>
<reference evidence="2" key="1">
    <citation type="journal article" date="2016" name="Nat. Genet.">
        <title>A high-quality carrot genome assembly provides new insights into carotenoid accumulation and asterid genome evolution.</title>
        <authorList>
            <person name="Iorizzo M."/>
            <person name="Ellison S."/>
            <person name="Senalik D."/>
            <person name="Zeng P."/>
            <person name="Satapoomin P."/>
            <person name="Huang J."/>
            <person name="Bowman M."/>
            <person name="Iovene M."/>
            <person name="Sanseverino W."/>
            <person name="Cavagnaro P."/>
            <person name="Yildiz M."/>
            <person name="Macko-Podgorni A."/>
            <person name="Moranska E."/>
            <person name="Grzebelus E."/>
            <person name="Grzebelus D."/>
            <person name="Ashrafi H."/>
            <person name="Zheng Z."/>
            <person name="Cheng S."/>
            <person name="Spooner D."/>
            <person name="Van Deynze A."/>
            <person name="Simon P."/>
        </authorList>
    </citation>
    <scope>NUCLEOTIDE SEQUENCE [LARGE SCALE GENOMIC DNA]</scope>
    <source>
        <tissue evidence="2">Leaf</tissue>
    </source>
</reference>
<dbReference type="InterPro" id="IPR038971">
    <property type="entry name" value="SMR11/SMR16"/>
</dbReference>
<feature type="region of interest" description="Disordered" evidence="1">
    <location>
        <begin position="46"/>
        <end position="95"/>
    </location>
</feature>
<proteinExistence type="predicted"/>
<organism evidence="2">
    <name type="scientific">Daucus carota subsp. sativus</name>
    <name type="common">Carrot</name>
    <dbReference type="NCBI Taxonomy" id="79200"/>
    <lineage>
        <taxon>Eukaryota</taxon>
        <taxon>Viridiplantae</taxon>
        <taxon>Streptophyta</taxon>
        <taxon>Embryophyta</taxon>
        <taxon>Tracheophyta</taxon>
        <taxon>Spermatophyta</taxon>
        <taxon>Magnoliopsida</taxon>
        <taxon>eudicotyledons</taxon>
        <taxon>Gunneridae</taxon>
        <taxon>Pentapetalae</taxon>
        <taxon>asterids</taxon>
        <taxon>campanulids</taxon>
        <taxon>Apiales</taxon>
        <taxon>Apiaceae</taxon>
        <taxon>Apioideae</taxon>
        <taxon>Scandiceae</taxon>
        <taxon>Daucinae</taxon>
        <taxon>Daucus</taxon>
        <taxon>Daucus sect. Daucus</taxon>
    </lineage>
</organism>
<dbReference type="Gramene" id="KZN01471">
    <property type="protein sequence ID" value="KZN01471"/>
    <property type="gene ID" value="DCAR_010225"/>
</dbReference>
<sequence>MSTCLRKMEPEPTMKLNDEKIVNEQLEEPCDMEVVNSATVLPISAPSRVESTDSPLVLSSLPTEPMKVSGSDTGEHDSGLNSSSKGGPCTPKDALFDPLASGPDKLLAAPIWKRCRSSACILSSSLKCKDTELSEGDATRKAENGMVDAADEDSLGAMMSNQVKGISLSDGCVTPTSVNPLSDVAETCPDAPERNGENSKTCKKKLNFGTAGLCRRLDF</sequence>
<dbReference type="PANTHER" id="PTHR36310:SF1">
    <property type="entry name" value="CYCLIN-DEPENDENT PROTEIN KINASE INHIBITOR SMR11"/>
    <property type="match status" value="1"/>
</dbReference>
<dbReference type="EMBL" id="LNRQ01000003">
    <property type="protein sequence ID" value="KZN01471.1"/>
    <property type="molecule type" value="Genomic_DNA"/>
</dbReference>
<protein>
    <submittedName>
        <fullName evidence="2">Uncharacterized protein</fullName>
    </submittedName>
</protein>
<name>A0A162AIL9_DAUCS</name>
<gene>
    <name evidence="2" type="ORF">DCAR_010225</name>
</gene>
<dbReference type="PANTHER" id="PTHR36310">
    <property type="entry name" value="CYCLIN-DEPENDENT PROTEIN KINASE INHIBITOR SMR11"/>
    <property type="match status" value="1"/>
</dbReference>
<evidence type="ECO:0000313" key="2">
    <source>
        <dbReference type="EMBL" id="KZN01471.1"/>
    </source>
</evidence>
<accession>A0A162AIL9</accession>
<evidence type="ECO:0000256" key="1">
    <source>
        <dbReference type="SAM" id="MobiDB-lite"/>
    </source>
</evidence>